<dbReference type="Proteomes" id="UP001197247">
    <property type="component" value="Unassembled WGS sequence"/>
</dbReference>
<dbReference type="InterPro" id="IPR036291">
    <property type="entry name" value="NAD(P)-bd_dom_sf"/>
</dbReference>
<dbReference type="InterPro" id="IPR058932">
    <property type="entry name" value="KDD_N"/>
</dbReference>
<dbReference type="Gene3D" id="3.40.50.720">
    <property type="entry name" value="NAD(P)-binding Rossmann-like Domain"/>
    <property type="match status" value="1"/>
</dbReference>
<feature type="domain" description="L-erythro-3,5-diaminohexanoate dehydrogenase N-terminal" evidence="1">
    <location>
        <begin position="15"/>
        <end position="160"/>
    </location>
</feature>
<evidence type="ECO:0000259" key="1">
    <source>
        <dbReference type="Pfam" id="PF26370"/>
    </source>
</evidence>
<evidence type="ECO:0000313" key="3">
    <source>
        <dbReference type="Proteomes" id="UP001197247"/>
    </source>
</evidence>
<evidence type="ECO:0000313" key="2">
    <source>
        <dbReference type="EMBL" id="MBT0771950.1"/>
    </source>
</evidence>
<dbReference type="RefSeq" id="WP_214158311.1">
    <property type="nucleotide sequence ID" value="NZ_JAHBAY010000010.1"/>
</dbReference>
<keyword evidence="3" id="KW-1185">Reference proteome</keyword>
<gene>
    <name evidence="2" type="ORF">KIH74_23615</name>
</gene>
<organism evidence="2 3">
    <name type="scientific">Kineosporia corallincola</name>
    <dbReference type="NCBI Taxonomy" id="2835133"/>
    <lineage>
        <taxon>Bacteria</taxon>
        <taxon>Bacillati</taxon>
        <taxon>Actinomycetota</taxon>
        <taxon>Actinomycetes</taxon>
        <taxon>Kineosporiales</taxon>
        <taxon>Kineosporiaceae</taxon>
        <taxon>Kineosporia</taxon>
    </lineage>
</organism>
<reference evidence="2 3" key="1">
    <citation type="submission" date="2021-05" db="EMBL/GenBank/DDBJ databases">
        <title>Kineosporia and Streptomyces sp. nov. two new marine actinobacteria isolated from Coral.</title>
        <authorList>
            <person name="Buangrab K."/>
            <person name="Sutthacheep M."/>
            <person name="Yeemin T."/>
            <person name="Harunari E."/>
            <person name="Igarashi Y."/>
            <person name="Kanchanasin P."/>
            <person name="Tanasupawat S."/>
            <person name="Phongsopitanun W."/>
        </authorList>
    </citation>
    <scope>NUCLEOTIDE SEQUENCE [LARGE SCALE GENOMIC DNA]</scope>
    <source>
        <strain evidence="2 3">J2-2</strain>
    </source>
</reference>
<dbReference type="EMBL" id="JAHBAY010000010">
    <property type="protein sequence ID" value="MBT0771950.1"/>
    <property type="molecule type" value="Genomic_DNA"/>
</dbReference>
<proteinExistence type="predicted"/>
<name>A0ABS5TLH2_9ACTN</name>
<accession>A0ABS5TLH2</accession>
<sequence>MTKIEQDVVSPFGLHRVVEPEGVLPQAAWRLDPSAPLAADEVRIDVERLNLDAASHRQLLSEHDGDGHAVREAVTWIVRERGKMHNPVTGSGGMLIGTVAETGPASPLGLAVGQRVATLVSLTCTPLVLHDISGWDGLSAQAPCSGSAVLFGRSIAAVLPDDLPAEQALAVFDVCGAPALTARVVTQAAAGGMTTGYPARLLPPAEDATVRSSGGAAGRTARPGTVVVCVIGAAGKSGSLSLAAARSAGAAHRIAVVRSPAERQALLAAGRLDPQPLATAVVVADARDPLLVAEKVRAAGGPADVTVVCVDVPGCEHAAVLATADRGTVVYFSMATSFSAAALGAEALAADVTMLVGNGYSAGHADLALREFRASAGVRSLFGEQV</sequence>
<dbReference type="Pfam" id="PF26370">
    <property type="entry name" value="KDD_N"/>
    <property type="match status" value="1"/>
</dbReference>
<dbReference type="SUPFAM" id="SSF51735">
    <property type="entry name" value="NAD(P)-binding Rossmann-fold domains"/>
    <property type="match status" value="1"/>
</dbReference>
<protein>
    <recommendedName>
        <fullName evidence="1">L-erythro-3,5-diaminohexanoate dehydrogenase N-terminal domain-containing protein</fullName>
    </recommendedName>
</protein>
<comment type="caution">
    <text evidence="2">The sequence shown here is derived from an EMBL/GenBank/DDBJ whole genome shotgun (WGS) entry which is preliminary data.</text>
</comment>